<protein>
    <submittedName>
        <fullName evidence="1">General transcription factor II-I repeat domain-containing protein 2B-like</fullName>
    </submittedName>
</protein>
<reference evidence="1 2" key="1">
    <citation type="submission" date="2019-08" db="EMBL/GenBank/DDBJ databases">
        <title>Whole genome of Aphis craccivora.</title>
        <authorList>
            <person name="Voronova N.V."/>
            <person name="Shulinski R.S."/>
            <person name="Bandarenka Y.V."/>
            <person name="Zhorov D.G."/>
            <person name="Warner D."/>
        </authorList>
    </citation>
    <scope>NUCLEOTIDE SEQUENCE [LARGE SCALE GENOMIC DNA]</scope>
    <source>
        <strain evidence="1">180601</strain>
        <tissue evidence="1">Whole Body</tissue>
    </source>
</reference>
<dbReference type="OrthoDB" id="1101576at2759"/>
<sequence>MIETPIFLHCIIHQQSLCGKIMNLEHVMNIVTKTVNFIRSHGLKHRQFIEFLNEIESEHKDVLYHNQVR</sequence>
<keyword evidence="2" id="KW-1185">Reference proteome</keyword>
<name>A0A6G0YQ47_APHCR</name>
<dbReference type="AlphaFoldDB" id="A0A6G0YQ47"/>
<gene>
    <name evidence="1" type="ORF">FWK35_00036410</name>
</gene>
<dbReference type="PANTHER" id="PTHR45913">
    <property type="entry name" value="EPM2A-INTERACTING PROTEIN 1"/>
    <property type="match status" value="1"/>
</dbReference>
<dbReference type="EMBL" id="VUJU01002922">
    <property type="protein sequence ID" value="KAF0759662.1"/>
    <property type="molecule type" value="Genomic_DNA"/>
</dbReference>
<dbReference type="PANTHER" id="PTHR45913:SF5">
    <property type="entry name" value="GENERAL TRANSCRIPTION FACTOR II-I REPEAT DOMAIN-CONTAINING PROTEIN 2A-LIKE PROTEIN"/>
    <property type="match status" value="1"/>
</dbReference>
<accession>A0A6G0YQ47</accession>
<evidence type="ECO:0000313" key="1">
    <source>
        <dbReference type="EMBL" id="KAF0759662.1"/>
    </source>
</evidence>
<dbReference type="Proteomes" id="UP000478052">
    <property type="component" value="Unassembled WGS sequence"/>
</dbReference>
<comment type="caution">
    <text evidence="1">The sequence shown here is derived from an EMBL/GenBank/DDBJ whole genome shotgun (WGS) entry which is preliminary data.</text>
</comment>
<proteinExistence type="predicted"/>
<organism evidence="1 2">
    <name type="scientific">Aphis craccivora</name>
    <name type="common">Cowpea aphid</name>
    <dbReference type="NCBI Taxonomy" id="307492"/>
    <lineage>
        <taxon>Eukaryota</taxon>
        <taxon>Metazoa</taxon>
        <taxon>Ecdysozoa</taxon>
        <taxon>Arthropoda</taxon>
        <taxon>Hexapoda</taxon>
        <taxon>Insecta</taxon>
        <taxon>Pterygota</taxon>
        <taxon>Neoptera</taxon>
        <taxon>Paraneoptera</taxon>
        <taxon>Hemiptera</taxon>
        <taxon>Sternorrhyncha</taxon>
        <taxon>Aphidomorpha</taxon>
        <taxon>Aphidoidea</taxon>
        <taxon>Aphididae</taxon>
        <taxon>Aphidini</taxon>
        <taxon>Aphis</taxon>
        <taxon>Aphis</taxon>
    </lineage>
</organism>
<evidence type="ECO:0000313" key="2">
    <source>
        <dbReference type="Proteomes" id="UP000478052"/>
    </source>
</evidence>